<keyword evidence="1" id="KW-0472">Membrane</keyword>
<keyword evidence="1" id="KW-1133">Transmembrane helix</keyword>
<organism evidence="2 3">
    <name type="scientific">Brassica cretica</name>
    <name type="common">Mustard</name>
    <dbReference type="NCBI Taxonomy" id="69181"/>
    <lineage>
        <taxon>Eukaryota</taxon>
        <taxon>Viridiplantae</taxon>
        <taxon>Streptophyta</taxon>
        <taxon>Embryophyta</taxon>
        <taxon>Tracheophyta</taxon>
        <taxon>Spermatophyta</taxon>
        <taxon>Magnoliopsida</taxon>
        <taxon>eudicotyledons</taxon>
        <taxon>Gunneridae</taxon>
        <taxon>Pentapetalae</taxon>
        <taxon>rosids</taxon>
        <taxon>malvids</taxon>
        <taxon>Brassicales</taxon>
        <taxon>Brassicaceae</taxon>
        <taxon>Brassiceae</taxon>
        <taxon>Brassica</taxon>
    </lineage>
</organism>
<accession>A0A8S9NW38</accession>
<evidence type="ECO:0000256" key="1">
    <source>
        <dbReference type="SAM" id="Phobius"/>
    </source>
</evidence>
<sequence>MITRVTVSPVADSLIQVVGITEEGASLEAASSAITFTSPQGRPWAMLGSTFNISPGNNPQATLMMLGSILIVASTDTLFICSFFHGSPLYLMYLSDE</sequence>
<dbReference type="EMBL" id="QGKX02001621">
    <property type="protein sequence ID" value="KAF3505129.1"/>
    <property type="molecule type" value="Genomic_DNA"/>
</dbReference>
<evidence type="ECO:0000313" key="2">
    <source>
        <dbReference type="EMBL" id="KAF3505129.1"/>
    </source>
</evidence>
<dbReference type="AlphaFoldDB" id="A0A8S9NW38"/>
<reference evidence="2" key="1">
    <citation type="submission" date="2019-12" db="EMBL/GenBank/DDBJ databases">
        <title>Genome sequencing and annotation of Brassica cretica.</title>
        <authorList>
            <person name="Studholme D.J."/>
            <person name="Sarris P."/>
        </authorList>
    </citation>
    <scope>NUCLEOTIDE SEQUENCE</scope>
    <source>
        <strain evidence="2">PFS-109/04</strain>
        <tissue evidence="2">Leaf</tissue>
    </source>
</reference>
<dbReference type="Proteomes" id="UP000712600">
    <property type="component" value="Unassembled WGS sequence"/>
</dbReference>
<keyword evidence="1" id="KW-0812">Transmembrane</keyword>
<feature type="transmembrane region" description="Helical" evidence="1">
    <location>
        <begin position="63"/>
        <end position="85"/>
    </location>
</feature>
<protein>
    <submittedName>
        <fullName evidence="2">Uncharacterized protein</fullName>
    </submittedName>
</protein>
<name>A0A8S9NW38_BRACR</name>
<proteinExistence type="predicted"/>
<evidence type="ECO:0000313" key="3">
    <source>
        <dbReference type="Proteomes" id="UP000712600"/>
    </source>
</evidence>
<comment type="caution">
    <text evidence="2">The sequence shown here is derived from an EMBL/GenBank/DDBJ whole genome shotgun (WGS) entry which is preliminary data.</text>
</comment>
<gene>
    <name evidence="2" type="ORF">F2Q69_00043266</name>
</gene>